<proteinExistence type="predicted"/>
<dbReference type="RefSeq" id="WP_111398891.1">
    <property type="nucleotide sequence ID" value="NZ_QKYU01000015.1"/>
</dbReference>
<keyword evidence="2" id="KW-0808">Transferase</keyword>
<dbReference type="AlphaFoldDB" id="A0A2W7IDE1"/>
<dbReference type="InterPro" id="IPR036890">
    <property type="entry name" value="HATPase_C_sf"/>
</dbReference>
<dbReference type="Gene3D" id="3.30.565.10">
    <property type="entry name" value="Histidine kinase-like ATPase, C-terminal domain"/>
    <property type="match status" value="1"/>
</dbReference>
<dbReference type="GO" id="GO:0016740">
    <property type="term" value="F:transferase activity"/>
    <property type="evidence" value="ECO:0007669"/>
    <property type="project" value="UniProtKB-KW"/>
</dbReference>
<keyword evidence="3" id="KW-1185">Reference proteome</keyword>
<dbReference type="Gene3D" id="1.10.287.130">
    <property type="match status" value="1"/>
</dbReference>
<dbReference type="InterPro" id="IPR018762">
    <property type="entry name" value="ChpT_C"/>
</dbReference>
<organism evidence="2 3">
    <name type="scientific">Humitalea rosea</name>
    <dbReference type="NCBI Taxonomy" id="990373"/>
    <lineage>
        <taxon>Bacteria</taxon>
        <taxon>Pseudomonadati</taxon>
        <taxon>Pseudomonadota</taxon>
        <taxon>Alphaproteobacteria</taxon>
        <taxon>Acetobacterales</taxon>
        <taxon>Roseomonadaceae</taxon>
        <taxon>Humitalea</taxon>
    </lineage>
</organism>
<reference evidence="2 3" key="1">
    <citation type="submission" date="2018-06" db="EMBL/GenBank/DDBJ databases">
        <title>Genomic Encyclopedia of Archaeal and Bacterial Type Strains, Phase II (KMG-II): from individual species to whole genera.</title>
        <authorList>
            <person name="Goeker M."/>
        </authorList>
    </citation>
    <scope>NUCLEOTIDE SEQUENCE [LARGE SCALE GENOMIC DNA]</scope>
    <source>
        <strain evidence="2 3">DSM 24525</strain>
    </source>
</reference>
<name>A0A2W7IDE1_9PROT</name>
<comment type="caution">
    <text evidence="2">The sequence shown here is derived from an EMBL/GenBank/DDBJ whole genome shotgun (WGS) entry which is preliminary data.</text>
</comment>
<protein>
    <submittedName>
        <fullName evidence="2">Histidine phosphotransferase ChpT</fullName>
    </submittedName>
</protein>
<gene>
    <name evidence="2" type="ORF">C8P66_11587</name>
</gene>
<dbReference type="Proteomes" id="UP000249688">
    <property type="component" value="Unassembled WGS sequence"/>
</dbReference>
<dbReference type="EMBL" id="QKYU01000015">
    <property type="protein sequence ID" value="PZW43622.1"/>
    <property type="molecule type" value="Genomic_DNA"/>
</dbReference>
<sequence>MTVGTDFASVTALRLAQALCARICHDMGGPAGMVVGALEMAGDAEDAADAQVGAAVPDEAMELALESARAIRARLRLWRAACAGDTGPMPAPALSALLDAVLAGGRVRFLGGLPPGVVLPAEAGQLALVGAMLAVEALPRGGVVHLTGSADHLVILPEGPDARWPAGLGQGLAGTLVEPEPRAVLTPMLLALAKAEGWRVSLAFGAGPQPGPLLLQRG</sequence>
<dbReference type="OrthoDB" id="9803702at2"/>
<feature type="domain" description="Histidine phosphotransferase ChpT C-terminal" evidence="1">
    <location>
        <begin position="96"/>
        <end position="202"/>
    </location>
</feature>
<evidence type="ECO:0000259" key="1">
    <source>
        <dbReference type="Pfam" id="PF10090"/>
    </source>
</evidence>
<evidence type="ECO:0000313" key="2">
    <source>
        <dbReference type="EMBL" id="PZW43622.1"/>
    </source>
</evidence>
<evidence type="ECO:0000313" key="3">
    <source>
        <dbReference type="Proteomes" id="UP000249688"/>
    </source>
</evidence>
<accession>A0A2W7IDE1</accession>
<dbReference type="Pfam" id="PF10090">
    <property type="entry name" value="HPTransfase"/>
    <property type="match status" value="1"/>
</dbReference>